<dbReference type="InterPro" id="IPR017853">
    <property type="entry name" value="GH"/>
</dbReference>
<reference evidence="7" key="1">
    <citation type="submission" date="2020-01" db="EMBL/GenBank/DDBJ databases">
        <title>The Celery Genome Sequence Reveals Sequential Paleo-tetraploidization, Resistance Gene Elimination, Karyotype Evolution, and Functional Innovation in Apiales.</title>
        <authorList>
            <person name="Song X."/>
        </authorList>
    </citation>
    <scope>NUCLEOTIDE SEQUENCE</scope>
    <source>
        <tissue evidence="7">Leaf</tissue>
    </source>
</reference>
<proteinExistence type="inferred from homology"/>
<dbReference type="PANTHER" id="PTHR32227">
    <property type="entry name" value="GLUCAN ENDO-1,3-BETA-GLUCOSIDASE BG1-RELATED-RELATED"/>
    <property type="match status" value="1"/>
</dbReference>
<dbReference type="GO" id="GO:0004553">
    <property type="term" value="F:hydrolase activity, hydrolyzing O-glycosyl compounds"/>
    <property type="evidence" value="ECO:0007669"/>
    <property type="project" value="InterPro"/>
</dbReference>
<name>A0A6L5B782_APIGR</name>
<evidence type="ECO:0000256" key="6">
    <source>
        <dbReference type="SAM" id="SignalP"/>
    </source>
</evidence>
<organism evidence="7 8">
    <name type="scientific">Apium graveolens</name>
    <name type="common">Celery</name>
    <dbReference type="NCBI Taxonomy" id="4045"/>
    <lineage>
        <taxon>Eukaryota</taxon>
        <taxon>Viridiplantae</taxon>
        <taxon>Streptophyta</taxon>
        <taxon>Embryophyta</taxon>
        <taxon>Tracheophyta</taxon>
        <taxon>Spermatophyta</taxon>
        <taxon>Magnoliopsida</taxon>
        <taxon>eudicotyledons</taxon>
        <taxon>Gunneridae</taxon>
        <taxon>Pentapetalae</taxon>
        <taxon>asterids</taxon>
        <taxon>campanulids</taxon>
        <taxon>Apiales</taxon>
        <taxon>Apiaceae</taxon>
        <taxon>Apioideae</taxon>
        <taxon>apioid superclade</taxon>
        <taxon>Apieae</taxon>
        <taxon>Apium</taxon>
    </lineage>
</organism>
<feature type="signal peptide" evidence="6">
    <location>
        <begin position="1"/>
        <end position="26"/>
    </location>
</feature>
<evidence type="ECO:0000256" key="2">
    <source>
        <dbReference type="ARBA" id="ARBA00022801"/>
    </source>
</evidence>
<evidence type="ECO:0000256" key="3">
    <source>
        <dbReference type="ARBA" id="ARBA00023295"/>
    </source>
</evidence>
<gene>
    <name evidence="7" type="ORF">AG4045_027452</name>
</gene>
<keyword evidence="2 5" id="KW-0378">Hydrolase</keyword>
<dbReference type="AlphaFoldDB" id="A0A6L5B782"/>
<keyword evidence="6" id="KW-0732">Signal</keyword>
<dbReference type="PROSITE" id="PS00587">
    <property type="entry name" value="GLYCOSYL_HYDROL_F17"/>
    <property type="match status" value="1"/>
</dbReference>
<evidence type="ECO:0000313" key="8">
    <source>
        <dbReference type="Proteomes" id="UP000593563"/>
    </source>
</evidence>
<dbReference type="Proteomes" id="UP000593563">
    <property type="component" value="Unassembled WGS sequence"/>
</dbReference>
<accession>A0A6L5B782</accession>
<comment type="caution">
    <text evidence="7">The sequence shown here is derived from an EMBL/GenBank/DDBJ whole genome shotgun (WGS) entry which is preliminary data.</text>
</comment>
<dbReference type="EMBL" id="WRXP01003633">
    <property type="protein sequence ID" value="KAF1001606.1"/>
    <property type="molecule type" value="Genomic_DNA"/>
</dbReference>
<protein>
    <recommendedName>
        <fullName evidence="9">Glucan endo-1,3-beta-D-glucosidase</fullName>
    </recommendedName>
</protein>
<evidence type="ECO:0000256" key="4">
    <source>
        <dbReference type="RuleBase" id="RU004335"/>
    </source>
</evidence>
<dbReference type="Pfam" id="PF00332">
    <property type="entry name" value="Glyco_hydro_17"/>
    <property type="match status" value="1"/>
</dbReference>
<dbReference type="Gene3D" id="3.20.20.80">
    <property type="entry name" value="Glycosidases"/>
    <property type="match status" value="1"/>
</dbReference>
<evidence type="ECO:0008006" key="9">
    <source>
        <dbReference type="Google" id="ProtNLM"/>
    </source>
</evidence>
<keyword evidence="8" id="KW-1185">Reference proteome</keyword>
<evidence type="ECO:0000256" key="5">
    <source>
        <dbReference type="RuleBase" id="RU004336"/>
    </source>
</evidence>
<dbReference type="InterPro" id="IPR000490">
    <property type="entry name" value="Glyco_hydro_17"/>
</dbReference>
<comment type="similarity">
    <text evidence="1 4">Belongs to the glycosyl hydrolase 17 family.</text>
</comment>
<evidence type="ECO:0000313" key="7">
    <source>
        <dbReference type="EMBL" id="KAF1001606.1"/>
    </source>
</evidence>
<dbReference type="SUPFAM" id="SSF51445">
    <property type="entry name" value="(Trans)glycosidases"/>
    <property type="match status" value="1"/>
</dbReference>
<dbReference type="GO" id="GO:0005975">
    <property type="term" value="P:carbohydrate metabolic process"/>
    <property type="evidence" value="ECO:0007669"/>
    <property type="project" value="InterPro"/>
</dbReference>
<feature type="chain" id="PRO_5026685218" description="Glucan endo-1,3-beta-D-glucosidase" evidence="6">
    <location>
        <begin position="27"/>
        <end position="349"/>
    </location>
</feature>
<sequence>MSPLNFMKTIVLFFVILVPVFKITGAQPIGVCYGRNGVGLTSPGQAKKTIDLLNANRFGRIRLYDPVPEALDALKGTNIEVILDVPNSDLESLSNSDPTAARAWVQNNILTYTPGVNFRYIAVGNEVDPNPEKSTSKYVDFVLPAMQNVHKAIVDAGLQDQIKVSTATYSAIRSGFPPSQGSFLDTAKGFIVPIIEFLEQNNLPLLANIYPYFSYLDSPPDLPYALFTSEKVVVKDPGNNLEYRNLFDALVDTLYSAVENAGGPNIEIVVSESGWPSAGGREASFENAQTYVQNLIDHVRGNGTPKRQGKSIETYIFAMYDEDMKEGPDTEKHFGLFDPAGQSKYQLNV</sequence>
<dbReference type="InterPro" id="IPR044965">
    <property type="entry name" value="Glyco_hydro_17_plant"/>
</dbReference>
<evidence type="ECO:0000256" key="1">
    <source>
        <dbReference type="ARBA" id="ARBA00008773"/>
    </source>
</evidence>
<dbReference type="FunFam" id="3.20.20.80:FF:000010">
    <property type="entry name" value="glucan endo-1,3-beta-glucosidase, basic"/>
    <property type="match status" value="1"/>
</dbReference>
<keyword evidence="3 5" id="KW-0326">Glycosidase</keyword>